<dbReference type="Proteomes" id="UP001247805">
    <property type="component" value="Unassembled WGS sequence"/>
</dbReference>
<proteinExistence type="predicted"/>
<keyword evidence="2" id="KW-0479">Metal-binding</keyword>
<dbReference type="InterPro" id="IPR013780">
    <property type="entry name" value="Glyco_hydro_b"/>
</dbReference>
<dbReference type="RefSeq" id="WP_316026170.1">
    <property type="nucleotide sequence ID" value="NZ_JAWDIO010000002.1"/>
</dbReference>
<dbReference type="Pfam" id="PF00128">
    <property type="entry name" value="Alpha-amylase"/>
    <property type="match status" value="1"/>
</dbReference>
<evidence type="ECO:0000313" key="6">
    <source>
        <dbReference type="EMBL" id="MDU0354581.1"/>
    </source>
</evidence>
<dbReference type="GO" id="GO:0016787">
    <property type="term" value="F:hydrolase activity"/>
    <property type="evidence" value="ECO:0007669"/>
    <property type="project" value="UniProtKB-KW"/>
</dbReference>
<accession>A0ABU3SX61</accession>
<evidence type="ECO:0000256" key="4">
    <source>
        <dbReference type="SAM" id="Phobius"/>
    </source>
</evidence>
<comment type="caution">
    <text evidence="6">The sequence shown here is derived from an EMBL/GenBank/DDBJ whole genome shotgun (WGS) entry which is preliminary data.</text>
</comment>
<name>A0ABU3SX61_9ALTE</name>
<dbReference type="Pfam" id="PF09985">
    <property type="entry name" value="Glucodextran_C"/>
    <property type="match status" value="1"/>
</dbReference>
<keyword evidence="6" id="KW-0378">Hydrolase</keyword>
<dbReference type="SUPFAM" id="SSF51011">
    <property type="entry name" value="Glycosyl hydrolase domain"/>
    <property type="match status" value="1"/>
</dbReference>
<dbReference type="SUPFAM" id="SSF51445">
    <property type="entry name" value="(Trans)glycosidases"/>
    <property type="match status" value="1"/>
</dbReference>
<keyword evidence="7" id="KW-1185">Reference proteome</keyword>
<dbReference type="EMBL" id="JAWDIO010000002">
    <property type="protein sequence ID" value="MDU0354581.1"/>
    <property type="molecule type" value="Genomic_DNA"/>
</dbReference>
<evidence type="ECO:0000313" key="7">
    <source>
        <dbReference type="Proteomes" id="UP001247805"/>
    </source>
</evidence>
<dbReference type="Gene3D" id="2.60.40.1180">
    <property type="entry name" value="Golgi alpha-mannosidase II"/>
    <property type="match status" value="1"/>
</dbReference>
<feature type="transmembrane region" description="Helical" evidence="4">
    <location>
        <begin position="12"/>
        <end position="36"/>
    </location>
</feature>
<keyword evidence="4" id="KW-0472">Membrane</keyword>
<dbReference type="InterPro" id="IPR006047">
    <property type="entry name" value="GH13_cat_dom"/>
</dbReference>
<feature type="domain" description="Glycosyl hydrolase family 13 catalytic" evidence="5">
    <location>
        <begin position="67"/>
        <end position="479"/>
    </location>
</feature>
<dbReference type="Gene3D" id="3.20.20.80">
    <property type="entry name" value="Glycosidases"/>
    <property type="match status" value="1"/>
</dbReference>
<evidence type="ECO:0000256" key="2">
    <source>
        <dbReference type="ARBA" id="ARBA00022723"/>
    </source>
</evidence>
<comment type="cofactor">
    <cofactor evidence="1">
        <name>Ca(2+)</name>
        <dbReference type="ChEBI" id="CHEBI:29108"/>
    </cofactor>
</comment>
<evidence type="ECO:0000256" key="3">
    <source>
        <dbReference type="ARBA" id="ARBA00022729"/>
    </source>
</evidence>
<reference evidence="6 7" key="1">
    <citation type="submission" date="2023-10" db="EMBL/GenBank/DDBJ databases">
        <title>Glaciecola aquimarina strain GGW-M5 nov., isolated from a coastal seawater.</title>
        <authorList>
            <person name="Bayburt H."/>
            <person name="Kim J.M."/>
            <person name="Choi B.J."/>
            <person name="Jeon C.O."/>
        </authorList>
    </citation>
    <scope>NUCLEOTIDE SEQUENCE [LARGE SCALE GENOMIC DNA]</scope>
    <source>
        <strain evidence="6 7">KCTC 32108</strain>
    </source>
</reference>
<dbReference type="InterPro" id="IPR019248">
    <property type="entry name" value="Glucodextran_C"/>
</dbReference>
<protein>
    <submittedName>
        <fullName evidence="6">Alpha-amylase family glycosyl hydrolase</fullName>
    </submittedName>
</protein>
<evidence type="ECO:0000259" key="5">
    <source>
        <dbReference type="SMART" id="SM00642"/>
    </source>
</evidence>
<keyword evidence="3" id="KW-0732">Signal</keyword>
<organism evidence="6 7">
    <name type="scientific">Paraglaciecola aquimarina</name>
    <dbReference type="NCBI Taxonomy" id="1235557"/>
    <lineage>
        <taxon>Bacteria</taxon>
        <taxon>Pseudomonadati</taxon>
        <taxon>Pseudomonadota</taxon>
        <taxon>Gammaproteobacteria</taxon>
        <taxon>Alteromonadales</taxon>
        <taxon>Alteromonadaceae</taxon>
        <taxon>Paraglaciecola</taxon>
    </lineage>
</organism>
<sequence length="891" mass="100151">MSGNSTGAFNSRIGIGSMCFIGWVLRYMSLAFLLFFTSSCAETNTQNKEELLLHVPSPDWRDQIVYFLMIDRFADGDPSNNDQGAAVYDPARESHYSGGDLKGIVEHLDYIQNLGATAVWTTPQVANQWWDPLVNYTGYHGYWARDFTKVDEHYGELLDYQTLSSELHKREMYLIQDIVVNHTGNFFQYSKQYDANNVQKNFALNSESLPSAAPTQFPFSQNDVNNPVHKAANIFNWTPDIADFSNPLQETRYQTAGLDDLNTQNPVVRQALKDSFGFWIKQAGVDAVRVDTAKYVEKDFYEDFLHSQDGLNQIAKMTGRQNFLSFGEIFQTSMPLQDDGELKLKQYVTNQQRQRLSSPIGFPLYKEMARVFAGGAPTAYMSYRLEAQMQHFSNPFLVSNFIDNHDVERFLASGNIAGFKQAYALMMTVPGIPTIYQGDEQGFLHSRRAMFAGGYLSDTDQFDQQAEMYQFIQSLANMRKAHKVFSRGSLQILQDNLAGAGVLAYRREYKGQSAYVIFNTAKQAVLLNGLQTEFDQHNPARILMSLNIEDDDLKVSDNGTITQVLPAQSLVVFLGQSQIKQELEKEKEKDELAITIDDLQASYQEQSQAFVSGKSDFSNSSLIRVIDGKVGQGKRFITDSDGNWRIDLPVADLGQHQHTLEIYSAEHNRASQRLAYSTKYSQIEQAGVVVDPKADDYGLNGKYIKPLDKSIGCQMDILQAQARAAGSVLELSIEMCEVSTLWSPTNGFDHLSLSIFFDLAKGEGKSQLPLIGGHFPNKKKWDLAHVAYGWGNYLYWASNASAQHEGDKPGIAPQIKVDAANNRITFTYFGDKFAVTDWADTTIYITTWDKSGEGNYRELAETPTQWRFGGATATSAKILDDALLQVEMVND</sequence>
<evidence type="ECO:0000256" key="1">
    <source>
        <dbReference type="ARBA" id="ARBA00001913"/>
    </source>
</evidence>
<dbReference type="PANTHER" id="PTHR10357">
    <property type="entry name" value="ALPHA-AMYLASE FAMILY MEMBER"/>
    <property type="match status" value="1"/>
</dbReference>
<dbReference type="SMART" id="SM00642">
    <property type="entry name" value="Aamy"/>
    <property type="match status" value="1"/>
</dbReference>
<keyword evidence="4" id="KW-0812">Transmembrane</keyword>
<gene>
    <name evidence="6" type="ORF">RS130_12200</name>
</gene>
<dbReference type="SUPFAM" id="SSF49344">
    <property type="entry name" value="CBD9-like"/>
    <property type="match status" value="1"/>
</dbReference>
<keyword evidence="4" id="KW-1133">Transmembrane helix</keyword>
<dbReference type="Gene3D" id="2.60.40.1190">
    <property type="match status" value="1"/>
</dbReference>
<dbReference type="InterPro" id="IPR017853">
    <property type="entry name" value="GH"/>
</dbReference>
<dbReference type="PANTHER" id="PTHR10357:SF215">
    <property type="entry name" value="ALPHA-AMYLASE 1"/>
    <property type="match status" value="1"/>
</dbReference>